<organism evidence="5 6">
    <name type="scientific">Batillaria attramentaria</name>
    <dbReference type="NCBI Taxonomy" id="370345"/>
    <lineage>
        <taxon>Eukaryota</taxon>
        <taxon>Metazoa</taxon>
        <taxon>Spiralia</taxon>
        <taxon>Lophotrochozoa</taxon>
        <taxon>Mollusca</taxon>
        <taxon>Gastropoda</taxon>
        <taxon>Caenogastropoda</taxon>
        <taxon>Sorbeoconcha</taxon>
        <taxon>Cerithioidea</taxon>
        <taxon>Batillariidae</taxon>
        <taxon>Batillaria</taxon>
    </lineage>
</organism>
<keyword evidence="2" id="KW-0547">Nucleotide-binding</keyword>
<reference evidence="5 6" key="1">
    <citation type="journal article" date="2023" name="Sci. Data">
        <title>Genome assembly of the Korean intertidal mud-creeper Batillaria attramentaria.</title>
        <authorList>
            <person name="Patra A.K."/>
            <person name="Ho P.T."/>
            <person name="Jun S."/>
            <person name="Lee S.J."/>
            <person name="Kim Y."/>
            <person name="Won Y.J."/>
        </authorList>
    </citation>
    <scope>NUCLEOTIDE SEQUENCE [LARGE SCALE GENOMIC DNA]</scope>
    <source>
        <strain evidence="5">Wonlab-2016</strain>
    </source>
</reference>
<dbReference type="InterPro" id="IPR045058">
    <property type="entry name" value="GIMA/IAN/Toc"/>
</dbReference>
<evidence type="ECO:0000256" key="2">
    <source>
        <dbReference type="ARBA" id="ARBA00022741"/>
    </source>
</evidence>
<dbReference type="Gene3D" id="3.40.50.300">
    <property type="entry name" value="P-loop containing nucleotide triphosphate hydrolases"/>
    <property type="match status" value="2"/>
</dbReference>
<comment type="caution">
    <text evidence="5">The sequence shown here is derived from an EMBL/GenBank/DDBJ whole genome shotgun (WGS) entry which is preliminary data.</text>
</comment>
<dbReference type="InterPro" id="IPR006703">
    <property type="entry name" value="G_AIG1"/>
</dbReference>
<dbReference type="GO" id="GO:0005525">
    <property type="term" value="F:GTP binding"/>
    <property type="evidence" value="ECO:0007669"/>
    <property type="project" value="UniProtKB-KW"/>
</dbReference>
<sequence>MANKGRRPVSSVELKSGQPEECRILLIGKTGNGKSATGNTILGSKKFKESVGIISATERAQLGEDPKRKLKVVDTPDVFADMEERYINREVRDWRYLTSPYPSAILIVIRADVRFTQEEYDIYRKTKGLLGKLLGDNLIVVFTMADKLKSERAFDEELSKANVELQQVLRDAKRRYVLFDNTAKASPDQPQVQTLMDLIRRLPRKRGPNKLRLLLLGMTGSGKSATGNSILGRRAFRSCIGMDTVTTKCCRESGFAADYPVEIVDTPGIKDPQSFSNDLRVWLTDVSQHDFDVILFVMKGHDRFKDDAEYRLFEALKSVVDDGCDVRKHVIIVFTGDDEMWRFRTDIRTLLTKAPSWLRSMIEETEDRYVIFDNVTDDAKVKVLQRDDLFEMISELADRNDYRRVRIPQGLPTPEWTIHHDKHVRPTDPPKSVTSKCTVL</sequence>
<dbReference type="PROSITE" id="PS51720">
    <property type="entry name" value="G_AIG1"/>
    <property type="match status" value="1"/>
</dbReference>
<feature type="domain" description="AIG1-type G" evidence="4">
    <location>
        <begin position="19"/>
        <end position="223"/>
    </location>
</feature>
<proteinExistence type="inferred from homology"/>
<dbReference type="EMBL" id="JACVVK020000060">
    <property type="protein sequence ID" value="KAK7497262.1"/>
    <property type="molecule type" value="Genomic_DNA"/>
</dbReference>
<protein>
    <recommendedName>
        <fullName evidence="4">AIG1-type G domain-containing protein</fullName>
    </recommendedName>
</protein>
<dbReference type="PANTHER" id="PTHR10903">
    <property type="entry name" value="GTPASE, IMAP FAMILY MEMBER-RELATED"/>
    <property type="match status" value="1"/>
</dbReference>
<dbReference type="InterPro" id="IPR027417">
    <property type="entry name" value="P-loop_NTPase"/>
</dbReference>
<evidence type="ECO:0000256" key="3">
    <source>
        <dbReference type="ARBA" id="ARBA00023134"/>
    </source>
</evidence>
<evidence type="ECO:0000313" key="6">
    <source>
        <dbReference type="Proteomes" id="UP001519460"/>
    </source>
</evidence>
<dbReference type="SUPFAM" id="SSF52540">
    <property type="entry name" value="P-loop containing nucleoside triphosphate hydrolases"/>
    <property type="match status" value="2"/>
</dbReference>
<accession>A0ABD0LE47</accession>
<comment type="similarity">
    <text evidence="1">Belongs to the TRAFAC class TrmE-Era-EngA-EngB-Septin-like GTPase superfamily. AIG1/Toc34/Toc159-like paraseptin GTPase family. IAN subfamily.</text>
</comment>
<dbReference type="Pfam" id="PF04548">
    <property type="entry name" value="AIG1"/>
    <property type="match status" value="2"/>
</dbReference>
<gene>
    <name evidence="5" type="ORF">BaRGS_00011556</name>
</gene>
<keyword evidence="6" id="KW-1185">Reference proteome</keyword>
<dbReference type="PANTHER" id="PTHR10903:SF184">
    <property type="entry name" value="GTP-BINDING PROTEIN A"/>
    <property type="match status" value="1"/>
</dbReference>
<evidence type="ECO:0000259" key="4">
    <source>
        <dbReference type="PROSITE" id="PS51720"/>
    </source>
</evidence>
<evidence type="ECO:0000256" key="1">
    <source>
        <dbReference type="ARBA" id="ARBA00008535"/>
    </source>
</evidence>
<name>A0ABD0LE47_9CAEN</name>
<dbReference type="Proteomes" id="UP001519460">
    <property type="component" value="Unassembled WGS sequence"/>
</dbReference>
<evidence type="ECO:0000313" key="5">
    <source>
        <dbReference type="EMBL" id="KAK7497262.1"/>
    </source>
</evidence>
<keyword evidence="3" id="KW-0342">GTP-binding</keyword>
<dbReference type="AlphaFoldDB" id="A0ABD0LE47"/>